<evidence type="ECO:0000259" key="5">
    <source>
        <dbReference type="PROSITE" id="PS51918"/>
    </source>
</evidence>
<proteinExistence type="predicted"/>
<evidence type="ECO:0000256" key="4">
    <source>
        <dbReference type="ARBA" id="ARBA00023014"/>
    </source>
</evidence>
<keyword evidence="4" id="KW-0411">Iron-sulfur</keyword>
<keyword evidence="7" id="KW-1185">Reference proteome</keyword>
<evidence type="ECO:0000256" key="2">
    <source>
        <dbReference type="ARBA" id="ARBA00022723"/>
    </source>
</evidence>
<dbReference type="RefSeq" id="WP_186937763.1">
    <property type="nucleotide sequence ID" value="NZ_JACOOA010000001.1"/>
</dbReference>
<sequence length="425" mass="48097">MSAAAKDADAETAPLELAEARARYDEAYAEFVQRLEARGIRFARRNEGAREADGLRESVAAKGVERWYRGASLRRGRVSPACRDCVTARRSKTFELTARCHRRCFFCLNSESAGAPEPERPWREEMQDVFDRGVRLEHIALSGGEPLLLKEEAFSFFERAKTLFPSSWTRLYTSGDLLADGDVERLRSCGLDEIRFSFKQDDPPEAQAHLLDRVEEAKRLLAFVAVEMPVFPDSFEYMRDLMVELDRRGVDSINLLEFCFPFTAWEAFERRGYLIANPPLEVLYPYGYAGGLPVAGSELECLRLLDFACEARLGMGVHYCSLANKHRAEMFAAHALEAQRKDGYVLDADDFFLKACKVFGREAVEAQRLLREMGARFSVDENARSLQCEPRLKAVLDGAGLHTALSFCVKENRSGQEVLREVALR</sequence>
<keyword evidence="3" id="KW-0408">Iron</keyword>
<protein>
    <submittedName>
        <fullName evidence="6">Radical SAM protein</fullName>
    </submittedName>
</protein>
<accession>A0ABR7BMY1</accession>
<dbReference type="InterPro" id="IPR007197">
    <property type="entry name" value="rSAM"/>
</dbReference>
<comment type="caution">
    <text evidence="6">The sequence shown here is derived from an EMBL/GenBank/DDBJ whole genome shotgun (WGS) entry which is preliminary data.</text>
</comment>
<name>A0ABR7BMY1_9ACTN</name>
<dbReference type="PROSITE" id="PS51918">
    <property type="entry name" value="RADICAL_SAM"/>
    <property type="match status" value="1"/>
</dbReference>
<organism evidence="6 7">
    <name type="scientific">Eggerthella hominis</name>
    <dbReference type="NCBI Taxonomy" id="2763043"/>
    <lineage>
        <taxon>Bacteria</taxon>
        <taxon>Bacillati</taxon>
        <taxon>Actinomycetota</taxon>
        <taxon>Coriobacteriia</taxon>
        <taxon>Eggerthellales</taxon>
        <taxon>Eggerthellaceae</taxon>
        <taxon>Eggerthella</taxon>
    </lineage>
</organism>
<gene>
    <name evidence="6" type="ORF">H8S61_01915</name>
</gene>
<dbReference type="InterPro" id="IPR058240">
    <property type="entry name" value="rSAM_sf"/>
</dbReference>
<keyword evidence="2" id="KW-0479">Metal-binding</keyword>
<evidence type="ECO:0000313" key="7">
    <source>
        <dbReference type="Proteomes" id="UP000622448"/>
    </source>
</evidence>
<dbReference type="Pfam" id="PF04055">
    <property type="entry name" value="Radical_SAM"/>
    <property type="match status" value="1"/>
</dbReference>
<evidence type="ECO:0000313" key="6">
    <source>
        <dbReference type="EMBL" id="MBC5582961.1"/>
    </source>
</evidence>
<feature type="domain" description="Radical SAM core" evidence="5">
    <location>
        <begin position="86"/>
        <end position="293"/>
    </location>
</feature>
<dbReference type="SUPFAM" id="SSF102114">
    <property type="entry name" value="Radical SAM enzymes"/>
    <property type="match status" value="1"/>
</dbReference>
<dbReference type="CDD" id="cd01335">
    <property type="entry name" value="Radical_SAM"/>
    <property type="match status" value="1"/>
</dbReference>
<dbReference type="InterPro" id="IPR013785">
    <property type="entry name" value="Aldolase_TIM"/>
</dbReference>
<reference evidence="6 7" key="1">
    <citation type="submission" date="2020-08" db="EMBL/GenBank/DDBJ databases">
        <title>Genome public.</title>
        <authorList>
            <person name="Liu C."/>
            <person name="Sun Q."/>
        </authorList>
    </citation>
    <scope>NUCLEOTIDE SEQUENCE [LARGE SCALE GENOMIC DNA]</scope>
    <source>
        <strain evidence="6 7">NSJ-70</strain>
    </source>
</reference>
<dbReference type="EMBL" id="JACOOA010000001">
    <property type="protein sequence ID" value="MBC5582961.1"/>
    <property type="molecule type" value="Genomic_DNA"/>
</dbReference>
<evidence type="ECO:0000256" key="3">
    <source>
        <dbReference type="ARBA" id="ARBA00023004"/>
    </source>
</evidence>
<dbReference type="Gene3D" id="3.20.20.70">
    <property type="entry name" value="Aldolase class I"/>
    <property type="match status" value="1"/>
</dbReference>
<evidence type="ECO:0000256" key="1">
    <source>
        <dbReference type="ARBA" id="ARBA00022691"/>
    </source>
</evidence>
<dbReference type="SFLD" id="SFLDS00029">
    <property type="entry name" value="Radical_SAM"/>
    <property type="match status" value="1"/>
</dbReference>
<keyword evidence="1" id="KW-0949">S-adenosyl-L-methionine</keyword>
<dbReference type="Proteomes" id="UP000622448">
    <property type="component" value="Unassembled WGS sequence"/>
</dbReference>